<dbReference type="EMBL" id="SMOG01000003">
    <property type="protein sequence ID" value="TDF73870.1"/>
    <property type="molecule type" value="Genomic_DNA"/>
</dbReference>
<comment type="caution">
    <text evidence="1">The sequence shown here is derived from an EMBL/GenBank/DDBJ whole genome shotgun (WGS) entry which is preliminary data.</text>
</comment>
<sequence length="690" mass="75595">MTTKEYDIENLHCAECGSRIEAGIEKLPEVESANLDYQNKRLSIRYHKAVDDPLARLYQVAASIDPGVVFTLHPVSMINKLSSLFWVFLGIGVGLLIATEFVPSTYQPWLGILGWFLVGYRVLAQALKSLTQKKVFTEHFLMSLATIGALILGEYLEAGAVMIFYEFGEWLEDKALEHSRQMVKNKLNIKTEIAHLRTEDDIQDKPLSTISTGDVIVIYPGERVPLDGTIIKGESTVDTSSLTGESEPLYVGEGTEIYAGFLNNSGMLELQVKSVASESTISRILNLIENAGAAKSPQEKFITRFARIYTPAVVAAAFLVFLIPTLLGAEAAIWFKRSLVFLIVSCPCALVISIPLTFFISIGIAAKKGIIVKGSGYLDILRQVRTIVFDKTGTLTTGEMQIDKVYVNGDINPEVLLEVLWLCEYNSSHPFSRAIKKAYQGSFDSKQVKAYSEFPGKGLILIYGQDRLVAGSDDFFANMGFLDLINPPNQSVVHLAKNGLYLGCITFSDEVKPGMKEAIEKLKKQGIKKTVMLSGDRAPKAEKVAKELGIDEFYAELLPEEKLAKLEDIINKNEGKTAFVGDGLNDAPALARADVGIAMGGIGNQASIESADIVLLNDRPHQLVEAFTISRQTGNMVIQNIVLALGIKVLIMILGILGIAGLWEAVLGDVGVTILVIFNSLRLLRYKADT</sequence>
<evidence type="ECO:0000313" key="2">
    <source>
        <dbReference type="Proteomes" id="UP000294588"/>
    </source>
</evidence>
<dbReference type="Proteomes" id="UP000294588">
    <property type="component" value="Unassembled WGS sequence"/>
</dbReference>
<reference evidence="1" key="1">
    <citation type="submission" date="2019-03" db="EMBL/GenBank/DDBJ databases">
        <title>Candidatus Syntrophosphaera thermopropionivorans: a novel player in syntrophic propionate oxidation during anaerobic digestion.</title>
        <authorList>
            <person name="Dyksma S."/>
        </authorList>
    </citation>
    <scope>NUCLEOTIDE SEQUENCE</scope>
    <source>
        <strain evidence="1">W5</strain>
    </source>
</reference>
<keyword evidence="2" id="KW-1185">Reference proteome</keyword>
<name>A0AC61QK76_9BACT</name>
<organism evidence="1 2">
    <name type="scientific">Candidatus Syntrophosphaera thermopropionivorans</name>
    <dbReference type="NCBI Taxonomy" id="2593015"/>
    <lineage>
        <taxon>Bacteria</taxon>
        <taxon>Pseudomonadati</taxon>
        <taxon>Candidatus Cloacimonadota</taxon>
        <taxon>Candidatus Cloacimonadia</taxon>
        <taxon>Candidatus Cloacimonadales</taxon>
        <taxon>Candidatus Cloacimonadaceae</taxon>
        <taxon>Candidatus Syntrophosphaera</taxon>
    </lineage>
</organism>
<gene>
    <name evidence="1" type="primary">cadA</name>
    <name evidence="1" type="ORF">E0946_02315</name>
</gene>
<protein>
    <submittedName>
        <fullName evidence="1">Cadmium-translocating P-type ATPase</fullName>
        <ecNumber evidence="1">3.6.3.3</ecNumber>
    </submittedName>
</protein>
<dbReference type="EC" id="3.6.3.3" evidence="1"/>
<keyword evidence="1" id="KW-0378">Hydrolase</keyword>
<evidence type="ECO:0000313" key="1">
    <source>
        <dbReference type="EMBL" id="TDF73870.1"/>
    </source>
</evidence>
<accession>A0AC61QK76</accession>
<proteinExistence type="predicted"/>